<organism evidence="1 2">
    <name type="scientific">Geomicrobium halophilum</name>
    <dbReference type="NCBI Taxonomy" id="549000"/>
    <lineage>
        <taxon>Bacteria</taxon>
        <taxon>Bacillati</taxon>
        <taxon>Bacillota</taxon>
        <taxon>Bacilli</taxon>
        <taxon>Bacillales</taxon>
        <taxon>Geomicrobium</taxon>
    </lineage>
</organism>
<protein>
    <submittedName>
        <fullName evidence="1">Uncharacterized protein</fullName>
    </submittedName>
</protein>
<reference evidence="1 2" key="1">
    <citation type="submission" date="2020-08" db="EMBL/GenBank/DDBJ databases">
        <title>Genomic Encyclopedia of Type Strains, Phase IV (KMG-IV): sequencing the most valuable type-strain genomes for metagenomic binning, comparative biology and taxonomic classification.</title>
        <authorList>
            <person name="Goeker M."/>
        </authorList>
    </citation>
    <scope>NUCLEOTIDE SEQUENCE [LARGE SCALE GENOMIC DNA]</scope>
    <source>
        <strain evidence="1 2">DSM 21769</strain>
    </source>
</reference>
<sequence>MRKERYKQLTKEFQRKLQRPLTKKEKELIHWMAESERK</sequence>
<dbReference type="EMBL" id="JACHHJ010000001">
    <property type="protein sequence ID" value="MBB6449565.1"/>
    <property type="molecule type" value="Genomic_DNA"/>
</dbReference>
<gene>
    <name evidence="1" type="ORF">HNR44_001514</name>
</gene>
<accession>A0A841PZ17</accession>
<proteinExistence type="predicted"/>
<name>A0A841PZ17_9BACL</name>
<dbReference type="AlphaFoldDB" id="A0A841PZ17"/>
<evidence type="ECO:0000313" key="1">
    <source>
        <dbReference type="EMBL" id="MBB6449565.1"/>
    </source>
</evidence>
<dbReference type="Proteomes" id="UP000568839">
    <property type="component" value="Unassembled WGS sequence"/>
</dbReference>
<comment type="caution">
    <text evidence="1">The sequence shown here is derived from an EMBL/GenBank/DDBJ whole genome shotgun (WGS) entry which is preliminary data.</text>
</comment>
<evidence type="ECO:0000313" key="2">
    <source>
        <dbReference type="Proteomes" id="UP000568839"/>
    </source>
</evidence>
<keyword evidence="2" id="KW-1185">Reference proteome</keyword>